<dbReference type="InterPro" id="IPR027461">
    <property type="entry name" value="Carboxypeptidase_A_C_sf"/>
</dbReference>
<evidence type="ECO:0000256" key="6">
    <source>
        <dbReference type="PIRSR" id="PIRSR028757-1"/>
    </source>
</evidence>
<proteinExistence type="inferred from homology"/>
<dbReference type="AlphaFoldDB" id="A0A7R7DWB5"/>
<evidence type="ECO:0000313" key="10">
    <source>
        <dbReference type="Proteomes" id="UP000611640"/>
    </source>
</evidence>
<keyword evidence="3" id="KW-0645">Protease</keyword>
<sequence>MRVPDDSLPLKPAPLNPGDQVVLISPAGPVAPEHVERGAALLREWGLSVTIGAHAYDRDGLVAGTDNDRLADLNTALADPAIRAVLCTRGGYGSQRIVGGIDTALVRRDPKIVLGFSDITALHLALWRGARLATLHGPALSLRTEPDPVTRAALRAALFDPTPVRVVAEPAEPTTAVTTSGCARGRLLGGNLAMLAATAGTPDAPDLAGAVLLLEDIAEPAYKVDRMVLQLERAGLLTDLAGVAVGQFTDCPAGHPSVPEVLADRLHRLGVPVLGGLPIGHGAVRVTVPLGTRAVLDADAGTLTVDPALRRP</sequence>
<evidence type="ECO:0000256" key="5">
    <source>
        <dbReference type="ARBA" id="ARBA00022825"/>
    </source>
</evidence>
<evidence type="ECO:0000256" key="3">
    <source>
        <dbReference type="ARBA" id="ARBA00022670"/>
    </source>
</evidence>
<dbReference type="PANTHER" id="PTHR30237:SF2">
    <property type="entry name" value="MUREIN TETRAPEPTIDE CARBOXYPEPTIDASE"/>
    <property type="match status" value="1"/>
</dbReference>
<evidence type="ECO:0000259" key="8">
    <source>
        <dbReference type="Pfam" id="PF17676"/>
    </source>
</evidence>
<dbReference type="PIRSF" id="PIRSF028757">
    <property type="entry name" value="LD-carboxypeptidase"/>
    <property type="match status" value="1"/>
</dbReference>
<evidence type="ECO:0000313" key="9">
    <source>
        <dbReference type="EMBL" id="BCJ39073.1"/>
    </source>
</evidence>
<keyword evidence="10" id="KW-1185">Reference proteome</keyword>
<dbReference type="EMBL" id="AP023355">
    <property type="protein sequence ID" value="BCJ39073.1"/>
    <property type="molecule type" value="Genomic_DNA"/>
</dbReference>
<dbReference type="SUPFAM" id="SSF52317">
    <property type="entry name" value="Class I glutamine amidotransferase-like"/>
    <property type="match status" value="1"/>
</dbReference>
<dbReference type="GO" id="GO:0008236">
    <property type="term" value="F:serine-type peptidase activity"/>
    <property type="evidence" value="ECO:0007669"/>
    <property type="project" value="UniProtKB-KW"/>
</dbReference>
<evidence type="ECO:0000256" key="1">
    <source>
        <dbReference type="ARBA" id="ARBA00010233"/>
    </source>
</evidence>
<dbReference type="Gene3D" id="3.50.30.60">
    <property type="entry name" value="LD-carboxypeptidase A C-terminal domain-like"/>
    <property type="match status" value="1"/>
</dbReference>
<dbReference type="InterPro" id="IPR040921">
    <property type="entry name" value="Peptidase_S66C"/>
</dbReference>
<dbReference type="Proteomes" id="UP000611640">
    <property type="component" value="Chromosome"/>
</dbReference>
<dbReference type="PANTHER" id="PTHR30237">
    <property type="entry name" value="MURAMOYLTETRAPEPTIDE CARBOXYPEPTIDASE"/>
    <property type="match status" value="1"/>
</dbReference>
<dbReference type="InterPro" id="IPR003507">
    <property type="entry name" value="S66_fam"/>
</dbReference>
<dbReference type="InterPro" id="IPR027478">
    <property type="entry name" value="LdcA_N"/>
</dbReference>
<feature type="domain" description="LD-carboxypeptidase N-terminal" evidence="7">
    <location>
        <begin position="21"/>
        <end position="137"/>
    </location>
</feature>
<organism evidence="9 10">
    <name type="scientific">Actinocatenispora thailandica</name>
    <dbReference type="NCBI Taxonomy" id="227318"/>
    <lineage>
        <taxon>Bacteria</taxon>
        <taxon>Bacillati</taxon>
        <taxon>Actinomycetota</taxon>
        <taxon>Actinomycetes</taxon>
        <taxon>Micromonosporales</taxon>
        <taxon>Micromonosporaceae</taxon>
        <taxon>Actinocatenispora</taxon>
    </lineage>
</organism>
<feature type="domain" description="LD-carboxypeptidase C-terminal" evidence="8">
    <location>
        <begin position="184"/>
        <end position="296"/>
    </location>
</feature>
<dbReference type="CDD" id="cd07025">
    <property type="entry name" value="Peptidase_S66"/>
    <property type="match status" value="1"/>
</dbReference>
<evidence type="ECO:0000256" key="4">
    <source>
        <dbReference type="ARBA" id="ARBA00022801"/>
    </source>
</evidence>
<keyword evidence="2" id="KW-0121">Carboxypeptidase</keyword>
<dbReference type="Gene3D" id="3.40.50.10740">
    <property type="entry name" value="Class I glutamine amidotransferase-like"/>
    <property type="match status" value="1"/>
</dbReference>
<dbReference type="InterPro" id="IPR040449">
    <property type="entry name" value="Peptidase_S66_N"/>
</dbReference>
<dbReference type="Pfam" id="PF17676">
    <property type="entry name" value="Peptidase_S66C"/>
    <property type="match status" value="1"/>
</dbReference>
<protein>
    <submittedName>
        <fullName evidence="9">Peptidase S66</fullName>
    </submittedName>
</protein>
<dbReference type="Pfam" id="PF02016">
    <property type="entry name" value="Peptidase_S66"/>
    <property type="match status" value="1"/>
</dbReference>
<dbReference type="GO" id="GO:0004180">
    <property type="term" value="F:carboxypeptidase activity"/>
    <property type="evidence" value="ECO:0007669"/>
    <property type="project" value="UniProtKB-KW"/>
</dbReference>
<dbReference type="GO" id="GO:0006508">
    <property type="term" value="P:proteolysis"/>
    <property type="evidence" value="ECO:0007669"/>
    <property type="project" value="UniProtKB-KW"/>
</dbReference>
<accession>A0A7R7DWB5</accession>
<dbReference type="KEGG" id="atl:Athai_65760"/>
<dbReference type="InterPro" id="IPR029062">
    <property type="entry name" value="Class_I_gatase-like"/>
</dbReference>
<gene>
    <name evidence="9" type="ORF">Athai_65760</name>
</gene>
<keyword evidence="4" id="KW-0378">Hydrolase</keyword>
<evidence type="ECO:0000256" key="2">
    <source>
        <dbReference type="ARBA" id="ARBA00022645"/>
    </source>
</evidence>
<dbReference type="SUPFAM" id="SSF141986">
    <property type="entry name" value="LD-carboxypeptidase A C-terminal domain-like"/>
    <property type="match status" value="1"/>
</dbReference>
<feature type="active site" description="Charge relay system" evidence="6">
    <location>
        <position position="215"/>
    </location>
</feature>
<evidence type="ECO:0000259" key="7">
    <source>
        <dbReference type="Pfam" id="PF02016"/>
    </source>
</evidence>
<feature type="active site" description="Nucleophile" evidence="6">
    <location>
        <position position="117"/>
    </location>
</feature>
<feature type="active site" description="Charge relay system" evidence="6">
    <location>
        <position position="281"/>
    </location>
</feature>
<comment type="similarity">
    <text evidence="1">Belongs to the peptidase S66 family.</text>
</comment>
<reference evidence="9 10" key="1">
    <citation type="submission" date="2020-08" db="EMBL/GenBank/DDBJ databases">
        <title>Whole genome shotgun sequence of Actinocatenispora thailandica NBRC 105041.</title>
        <authorList>
            <person name="Komaki H."/>
            <person name="Tamura T."/>
        </authorList>
    </citation>
    <scope>NUCLEOTIDE SEQUENCE [LARGE SCALE GENOMIC DNA]</scope>
    <source>
        <strain evidence="9 10">NBRC 105041</strain>
    </source>
</reference>
<keyword evidence="5" id="KW-0720">Serine protease</keyword>
<name>A0A7R7DWB5_9ACTN</name>